<keyword evidence="2" id="KW-0808">Transferase</keyword>
<dbReference type="Gene3D" id="1.10.510.10">
    <property type="entry name" value="Transferase(Phosphotransferase) domain 1"/>
    <property type="match status" value="1"/>
</dbReference>
<protein>
    <submittedName>
        <fullName evidence="2">Serine/threonine protein kinase</fullName>
    </submittedName>
</protein>
<dbReference type="InterPro" id="IPR011009">
    <property type="entry name" value="Kinase-like_dom_sf"/>
</dbReference>
<dbReference type="GO" id="GO:0004674">
    <property type="term" value="F:protein serine/threonine kinase activity"/>
    <property type="evidence" value="ECO:0007669"/>
    <property type="project" value="UniProtKB-KW"/>
</dbReference>
<dbReference type="PROSITE" id="PS50011">
    <property type="entry name" value="PROTEIN_KINASE_DOM"/>
    <property type="match status" value="1"/>
</dbReference>
<dbReference type="InterPro" id="IPR000719">
    <property type="entry name" value="Prot_kinase_dom"/>
</dbReference>
<dbReference type="SUPFAM" id="SSF56112">
    <property type="entry name" value="Protein kinase-like (PK-like)"/>
    <property type="match status" value="1"/>
</dbReference>
<keyword evidence="3" id="KW-1185">Reference proteome</keyword>
<reference evidence="3" key="1">
    <citation type="journal article" date="2019" name="Int. J. Syst. Evol. Microbiol.">
        <title>Halobacteriovorax valvorus sp. nov., a novel prokaryotic predator isolated from coastal seawater of China.</title>
        <authorList>
            <person name="Chen M.-X."/>
        </authorList>
    </citation>
    <scope>NUCLEOTIDE SEQUENCE [LARGE SCALE GENOMIC DNA]</scope>
    <source>
        <strain evidence="3">BL9</strain>
    </source>
</reference>
<keyword evidence="2" id="KW-0723">Serine/threonine-protein kinase</keyword>
<name>A0ABY0IKX6_9BACT</name>
<keyword evidence="2" id="KW-0418">Kinase</keyword>
<comment type="caution">
    <text evidence="2">The sequence shown here is derived from an EMBL/GenBank/DDBJ whole genome shotgun (WGS) entry which is preliminary data.</text>
</comment>
<organism evidence="2 3">
    <name type="scientific">Halobacteriovorax vibrionivorans</name>
    <dbReference type="NCBI Taxonomy" id="2152716"/>
    <lineage>
        <taxon>Bacteria</taxon>
        <taxon>Pseudomonadati</taxon>
        <taxon>Bdellovibrionota</taxon>
        <taxon>Bacteriovoracia</taxon>
        <taxon>Bacteriovoracales</taxon>
        <taxon>Halobacteriovoraceae</taxon>
        <taxon>Halobacteriovorax</taxon>
    </lineage>
</organism>
<feature type="domain" description="Protein kinase" evidence="1">
    <location>
        <begin position="25"/>
        <end position="248"/>
    </location>
</feature>
<evidence type="ECO:0000259" key="1">
    <source>
        <dbReference type="PROSITE" id="PS50011"/>
    </source>
</evidence>
<sequence length="248" mass="29017">MASIKKKDMIESFDLAPGRRIASRYIVVERLGAGYEGEVYKVREKHTNIIRAVKIYFPQRNEKFKVSTRSALKLEKLMYSPIVMDCLSHEIITLKSQKVACLVSEFIEGEMLDDFIKKQRGKRLDVFSAIHLLYSIVCGVESIHLEGEYHGDLHTENIIIRRFGLEFDLKIIDLHHWGDSKKENRDEDIIKIIRIFYDILGGQKHYKKLSPSIKYIICGLKRGMILKRFKNIRMLRSHLETMDWSDAI</sequence>
<dbReference type="EMBL" id="QDKL01000001">
    <property type="protein sequence ID" value="RZF22516.1"/>
    <property type="molecule type" value="Genomic_DNA"/>
</dbReference>
<dbReference type="SMART" id="SM00220">
    <property type="entry name" value="S_TKc"/>
    <property type="match status" value="1"/>
</dbReference>
<dbReference type="Proteomes" id="UP000443582">
    <property type="component" value="Unassembled WGS sequence"/>
</dbReference>
<proteinExistence type="predicted"/>
<gene>
    <name evidence="2" type="ORF">DAY19_01735</name>
</gene>
<dbReference type="Pfam" id="PF00069">
    <property type="entry name" value="Pkinase"/>
    <property type="match status" value="1"/>
</dbReference>
<dbReference type="PANTHER" id="PTHR44167:SF24">
    <property type="entry name" value="SERINE_THREONINE-PROTEIN KINASE CHK2"/>
    <property type="match status" value="1"/>
</dbReference>
<dbReference type="RefSeq" id="WP_114705461.1">
    <property type="nucleotide sequence ID" value="NZ_QDKL01000001.1"/>
</dbReference>
<evidence type="ECO:0000313" key="3">
    <source>
        <dbReference type="Proteomes" id="UP000443582"/>
    </source>
</evidence>
<accession>A0ABY0IKX6</accession>
<evidence type="ECO:0000313" key="2">
    <source>
        <dbReference type="EMBL" id="RZF22516.1"/>
    </source>
</evidence>
<dbReference type="PANTHER" id="PTHR44167">
    <property type="entry name" value="OVARIAN-SPECIFIC SERINE/THREONINE-PROTEIN KINASE LOK-RELATED"/>
    <property type="match status" value="1"/>
</dbReference>